<evidence type="ECO:0000256" key="1">
    <source>
        <dbReference type="ARBA" id="ARBA00021020"/>
    </source>
</evidence>
<evidence type="ECO:0000256" key="7">
    <source>
        <dbReference type="ARBA" id="ARBA00031244"/>
    </source>
</evidence>
<keyword evidence="9" id="KW-0732">Signal</keyword>
<dbReference type="Gene3D" id="1.10.760.10">
    <property type="entry name" value="Cytochrome c-like domain"/>
    <property type="match status" value="1"/>
</dbReference>
<dbReference type="GO" id="GO:0020037">
    <property type="term" value="F:heme binding"/>
    <property type="evidence" value="ECO:0007669"/>
    <property type="project" value="InterPro"/>
</dbReference>
<feature type="binding site" description="covalent" evidence="8">
    <location>
        <position position="89"/>
    </location>
    <ligand>
        <name>heme c</name>
        <dbReference type="ChEBI" id="CHEBI:61717"/>
    </ligand>
</feature>
<evidence type="ECO:0000256" key="6">
    <source>
        <dbReference type="ARBA" id="ARBA00023004"/>
    </source>
</evidence>
<keyword evidence="5" id="KW-0249">Electron transport</keyword>
<sequence length="110" mass="11483">MNKMNKMKMMLLATSATVLSLGAVATASADPVALATQRGCMACHQLETKVVGPAYKEVAAKYKGQEGAAEMLAAKVKAGGSGVWGPVPMPPNAHVSDEDIKVIVDWLLTL</sequence>
<dbReference type="AlphaFoldDB" id="A0A7Z0VPD6"/>
<keyword evidence="2" id="KW-0813">Transport</keyword>
<comment type="PTM">
    <text evidence="8">Binds 1 heme c group covalently per subunit.</text>
</comment>
<evidence type="ECO:0000313" key="11">
    <source>
        <dbReference type="EMBL" id="ODJ89153.1"/>
    </source>
</evidence>
<dbReference type="RefSeq" id="WP_305782083.1">
    <property type="nucleotide sequence ID" value="NZ_MARB01000003.1"/>
</dbReference>
<dbReference type="Proteomes" id="UP000094769">
    <property type="component" value="Unassembled WGS sequence"/>
</dbReference>
<evidence type="ECO:0000256" key="9">
    <source>
        <dbReference type="SAM" id="SignalP"/>
    </source>
</evidence>
<dbReference type="EMBL" id="MARB01000003">
    <property type="protein sequence ID" value="ODJ89153.1"/>
    <property type="molecule type" value="Genomic_DNA"/>
</dbReference>
<proteinExistence type="predicted"/>
<feature type="binding site" description="covalent" evidence="8">
    <location>
        <position position="44"/>
    </location>
    <ligand>
        <name>heme c</name>
        <dbReference type="ChEBI" id="CHEBI:61717"/>
    </ligand>
</feature>
<dbReference type="GO" id="GO:0005506">
    <property type="term" value="F:iron ion binding"/>
    <property type="evidence" value="ECO:0007669"/>
    <property type="project" value="InterPro"/>
</dbReference>
<evidence type="ECO:0000256" key="3">
    <source>
        <dbReference type="ARBA" id="ARBA00022617"/>
    </source>
</evidence>
<feature type="binding site" description="covalent" evidence="8">
    <location>
        <position position="40"/>
    </location>
    <ligand>
        <name>heme c</name>
        <dbReference type="ChEBI" id="CHEBI:61717"/>
    </ligand>
</feature>
<protein>
    <recommendedName>
        <fullName evidence="1">Cytochrome c-551</fullName>
    </recommendedName>
    <alternativeName>
        <fullName evidence="7">Cytochrome c551</fullName>
    </alternativeName>
</protein>
<dbReference type="PRINTS" id="PR00606">
    <property type="entry name" value="CYTCHROMECID"/>
</dbReference>
<evidence type="ECO:0000256" key="4">
    <source>
        <dbReference type="ARBA" id="ARBA00022723"/>
    </source>
</evidence>
<evidence type="ECO:0000256" key="8">
    <source>
        <dbReference type="PIRSR" id="PIRSR602324-1"/>
    </source>
</evidence>
<keyword evidence="12" id="KW-1185">Reference proteome</keyword>
<dbReference type="SUPFAM" id="SSF46626">
    <property type="entry name" value="Cytochrome c"/>
    <property type="match status" value="1"/>
</dbReference>
<feature type="domain" description="Cytochrome c" evidence="10">
    <location>
        <begin position="25"/>
        <end position="110"/>
    </location>
</feature>
<keyword evidence="3 8" id="KW-0349">Heme</keyword>
<evidence type="ECO:0000256" key="2">
    <source>
        <dbReference type="ARBA" id="ARBA00022448"/>
    </source>
</evidence>
<comment type="caution">
    <text evidence="11">The sequence shown here is derived from an EMBL/GenBank/DDBJ whole genome shotgun (WGS) entry which is preliminary data.</text>
</comment>
<dbReference type="GO" id="GO:0009055">
    <property type="term" value="F:electron transfer activity"/>
    <property type="evidence" value="ECO:0007669"/>
    <property type="project" value="InterPro"/>
</dbReference>
<dbReference type="InterPro" id="IPR036909">
    <property type="entry name" value="Cyt_c-like_dom_sf"/>
</dbReference>
<reference evidence="11 12" key="1">
    <citation type="submission" date="2016-06" db="EMBL/GenBank/DDBJ databases">
        <title>Genome sequence of endosymbiont of Candidatus Endolucinida thiodiazotropha.</title>
        <authorList>
            <person name="Poehlein A."/>
            <person name="Koenig S."/>
            <person name="Heiden S.E."/>
            <person name="Thuermer A."/>
            <person name="Voget S."/>
            <person name="Daniel R."/>
            <person name="Markert S."/>
            <person name="Gros O."/>
            <person name="Schweder T."/>
        </authorList>
    </citation>
    <scope>NUCLEOTIDE SEQUENCE [LARGE SCALE GENOMIC DNA]</scope>
    <source>
        <strain evidence="11 12">COS</strain>
    </source>
</reference>
<gene>
    <name evidence="11" type="primary">cyt</name>
    <name evidence="11" type="ORF">CODIS_07660</name>
</gene>
<organism evidence="11 12">
    <name type="scientific">Candidatus Thiodiazotropha endolucinida</name>
    <dbReference type="NCBI Taxonomy" id="1655433"/>
    <lineage>
        <taxon>Bacteria</taxon>
        <taxon>Pseudomonadati</taxon>
        <taxon>Pseudomonadota</taxon>
        <taxon>Gammaproteobacteria</taxon>
        <taxon>Chromatiales</taxon>
        <taxon>Sedimenticolaceae</taxon>
        <taxon>Candidatus Thiodiazotropha</taxon>
    </lineage>
</organism>
<feature type="signal peptide" evidence="9">
    <location>
        <begin position="1"/>
        <end position="29"/>
    </location>
</feature>
<keyword evidence="6 8" id="KW-0408">Iron</keyword>
<evidence type="ECO:0000313" key="12">
    <source>
        <dbReference type="Proteomes" id="UP000094769"/>
    </source>
</evidence>
<evidence type="ECO:0000259" key="10">
    <source>
        <dbReference type="PROSITE" id="PS51007"/>
    </source>
</evidence>
<dbReference type="Pfam" id="PF00034">
    <property type="entry name" value="Cytochrom_C"/>
    <property type="match status" value="1"/>
</dbReference>
<dbReference type="InterPro" id="IPR002324">
    <property type="entry name" value="Cyt_c_ID"/>
</dbReference>
<keyword evidence="4 8" id="KW-0479">Metal-binding</keyword>
<dbReference type="PROSITE" id="PS51007">
    <property type="entry name" value="CYTC"/>
    <property type="match status" value="1"/>
</dbReference>
<name>A0A7Z0VPD6_9GAMM</name>
<accession>A0A7Z0VPD6</accession>
<dbReference type="InterPro" id="IPR009056">
    <property type="entry name" value="Cyt_c-like_dom"/>
</dbReference>
<evidence type="ECO:0000256" key="5">
    <source>
        <dbReference type="ARBA" id="ARBA00022982"/>
    </source>
</evidence>
<feature type="chain" id="PRO_5030849982" description="Cytochrome c-551" evidence="9">
    <location>
        <begin position="30"/>
        <end position="110"/>
    </location>
</feature>